<keyword evidence="3" id="KW-0742">SOS response</keyword>
<protein>
    <submittedName>
        <fullName evidence="5">AAA domain-containing protein</fullName>
    </submittedName>
</protein>
<proteinExistence type="predicted"/>
<evidence type="ECO:0000313" key="5">
    <source>
        <dbReference type="EMBL" id="OZG65844.1"/>
    </source>
</evidence>
<organism evidence="5 6">
    <name type="scientific">Bifidobacterium aquikefiri</name>
    <dbReference type="NCBI Taxonomy" id="1653207"/>
    <lineage>
        <taxon>Bacteria</taxon>
        <taxon>Bacillati</taxon>
        <taxon>Actinomycetota</taxon>
        <taxon>Actinomycetes</taxon>
        <taxon>Bifidobacteriales</taxon>
        <taxon>Bifidobacteriaceae</taxon>
        <taxon>Bifidobacterium</taxon>
    </lineage>
</organism>
<evidence type="ECO:0000256" key="2">
    <source>
        <dbReference type="ARBA" id="ARBA00023204"/>
    </source>
</evidence>
<dbReference type="InterPro" id="IPR026866">
    <property type="entry name" value="CR006_AAA"/>
</dbReference>
<dbReference type="RefSeq" id="WP_094694531.1">
    <property type="nucleotide sequence ID" value="NZ_JBDNSG010000004.1"/>
</dbReference>
<dbReference type="EMBL" id="MWXA01000007">
    <property type="protein sequence ID" value="OZG65844.1"/>
    <property type="molecule type" value="Genomic_DNA"/>
</dbReference>
<dbReference type="Pfam" id="PF13166">
    <property type="entry name" value="AAA_13"/>
    <property type="match status" value="1"/>
</dbReference>
<sequence>MQINRIESISNLGLYRNYSWADGLPVFNFFNVIYGWNGTGKTTLSRAFSALDNHHVPIDYPDMSASFLLNSGKKVSVGDSIDIPVLVFNQDYVDANVNFGQQHSKSISVVLGEQNQALLKTIKSDQALLQVTDRRIGELNDKLTVAKKSRGREFTNVAKMISQATKNAVVRNYNKTNAEKAFDRAKYFQTLSKTDLSNASQAVAQQAKVKIGPITIQQLATSIADSLSSANELLEETVESKIIQRLHDNPDIAHWVGNGIELQEKHKNDICEFCGHRISEQRLYQLHQHFTEADQQLKREIDELIKAFEQVKNQCQNIPILDPLHYYNELQGEVRAVQSDIKDKATHLVRYLDYVVRKLKDKRDDTSASLSVDTSDTLSDWESSIKDLNDLIERHNAITDNFVTKQQSASNEIENHYLSGIKTIVDQLDGCIKEAVDELKDLTDGDALKNIRGRDSIAKDIASNLATISSTKLGCKNLNDAISGFLGTREIQFMDDRQEGFSILRQNKPATHLSEGEKTAIAFIFFVTEINSRLSTSQNGILIIDDPVSSLDSTHQFQAFSFMKKATKYASQVFVLTHNFNLLKLTLNWIKHDSRGKHSLYMIKNSISESDHQRYATLEKLDPLLENFETEYQYLFGLVYSYKDNGTIENAYTLPNIWITSGFLRSFEVVGA</sequence>
<dbReference type="InterPro" id="IPR027417">
    <property type="entry name" value="P-loop_NTPase"/>
</dbReference>
<keyword evidence="6" id="KW-1185">Reference proteome</keyword>
<dbReference type="OrthoDB" id="4428168at2"/>
<dbReference type="Gene3D" id="3.40.50.300">
    <property type="entry name" value="P-loop containing nucleotide triphosphate hydrolases"/>
    <property type="match status" value="1"/>
</dbReference>
<feature type="domain" description="Protein CR006 P-loop" evidence="4">
    <location>
        <begin position="20"/>
        <end position="657"/>
    </location>
</feature>
<keyword evidence="1" id="KW-0227">DNA damage</keyword>
<evidence type="ECO:0000313" key="6">
    <source>
        <dbReference type="Proteomes" id="UP000216451"/>
    </source>
</evidence>
<dbReference type="GO" id="GO:0009432">
    <property type="term" value="P:SOS response"/>
    <property type="evidence" value="ECO:0007669"/>
    <property type="project" value="UniProtKB-KW"/>
</dbReference>
<dbReference type="SUPFAM" id="SSF109843">
    <property type="entry name" value="CAPPD, an extracellular domain of amyloid beta A4 protein"/>
    <property type="match status" value="1"/>
</dbReference>
<dbReference type="Proteomes" id="UP000216451">
    <property type="component" value="Unassembled WGS sequence"/>
</dbReference>
<comment type="caution">
    <text evidence="5">The sequence shown here is derived from an EMBL/GenBank/DDBJ whole genome shotgun (WGS) entry which is preliminary data.</text>
</comment>
<dbReference type="InterPro" id="IPR036176">
    <property type="entry name" value="E2_sf"/>
</dbReference>
<reference evidence="5 6" key="1">
    <citation type="journal article" date="2017" name="BMC Genomics">
        <title>Comparative genomic and phylogenomic analyses of the Bifidobacteriaceae family.</title>
        <authorList>
            <person name="Lugli G.A."/>
            <person name="Milani C."/>
            <person name="Turroni F."/>
            <person name="Duranti S."/>
            <person name="Mancabelli L."/>
            <person name="Mangifesta M."/>
            <person name="Ferrario C."/>
            <person name="Modesto M."/>
            <person name="Mattarelli P."/>
            <person name="Jiri K."/>
            <person name="van Sinderen D."/>
            <person name="Ventura M."/>
        </authorList>
    </citation>
    <scope>NUCLEOTIDE SEQUENCE [LARGE SCALE GENOMIC DNA]</scope>
    <source>
        <strain evidence="5 6">LMG 28769</strain>
    </source>
</reference>
<evidence type="ECO:0000256" key="1">
    <source>
        <dbReference type="ARBA" id="ARBA00022763"/>
    </source>
</evidence>
<dbReference type="PANTHER" id="PTHR32182:SF0">
    <property type="entry name" value="DNA REPLICATION AND REPAIR PROTEIN RECF"/>
    <property type="match status" value="1"/>
</dbReference>
<dbReference type="GO" id="GO:0000731">
    <property type="term" value="P:DNA synthesis involved in DNA repair"/>
    <property type="evidence" value="ECO:0007669"/>
    <property type="project" value="TreeGrafter"/>
</dbReference>
<accession>A0A261G339</accession>
<dbReference type="PANTHER" id="PTHR32182">
    <property type="entry name" value="DNA REPLICATION AND REPAIR PROTEIN RECF"/>
    <property type="match status" value="1"/>
</dbReference>
<gene>
    <name evidence="5" type="ORF">BAQU_1584</name>
</gene>
<dbReference type="SUPFAM" id="SSF52540">
    <property type="entry name" value="P-loop containing nucleoside triphosphate hydrolases"/>
    <property type="match status" value="1"/>
</dbReference>
<dbReference type="GeneID" id="98296248"/>
<dbReference type="GO" id="GO:0006302">
    <property type="term" value="P:double-strand break repair"/>
    <property type="evidence" value="ECO:0007669"/>
    <property type="project" value="TreeGrafter"/>
</dbReference>
<evidence type="ECO:0000259" key="4">
    <source>
        <dbReference type="Pfam" id="PF13166"/>
    </source>
</evidence>
<name>A0A261G339_9BIFI</name>
<dbReference type="AlphaFoldDB" id="A0A261G339"/>
<evidence type="ECO:0000256" key="3">
    <source>
        <dbReference type="ARBA" id="ARBA00023236"/>
    </source>
</evidence>
<keyword evidence="2" id="KW-0234">DNA repair</keyword>